<reference evidence="1" key="1">
    <citation type="submission" date="2023-02" db="EMBL/GenBank/DDBJ databases">
        <title>The sequence of Aeromonas allosaccharophila K520.</title>
        <authorList>
            <person name="Luo X."/>
        </authorList>
    </citation>
    <scope>NUCLEOTIDE SEQUENCE</scope>
    <source>
        <strain evidence="1">K520</strain>
    </source>
</reference>
<protein>
    <recommendedName>
        <fullName evidence="3">Rad50/SbcC-type AAA domain-containing protein</fullName>
    </recommendedName>
</protein>
<gene>
    <name evidence="1" type="ORF">PYU98_03775</name>
</gene>
<name>A0AAX3NUT1_9GAMM</name>
<sequence length="492" mass="56081">MKSLQFKRLVLVSDSKRLANQFEFPKRLNLVTGKDNSIGKSTLVKNIFWALGCEPALDEEWKSNDVKALLYFNVNGVEHYVIRYQNTIVLNGVRYTSIGGRYSEEFSQLVDFKLKLPNRDDETELQVPPPAFYFLPFYIDQLKSWSKPWESFERLGQYRNWKPTVVKYHSGYIGPEHFEIEENICEQKIIANEANTQIQRIDSAIEVLEEVSAETTIAMSEEQFDIVQQEIQEELSQFVADQVRLFETQTDIKTELYDLEKQLELAVNSANELEADYAFAVESIPGDVLECPLCGTHHDNSLASRAVLLADKSAVLDQVYLIQDEIAKRKSQLHVVNSDLIMAREEVTRINKKYIVSDDGNEVESSAFSSVLSNIAKKNVNNNVIRSKETQKLILMNAEQNQKRFKSDQRKLLPTATRKELGELFMGNLIENIKVLGAEGLNLSKVKHPTDYNKLMGAAFFKIVVAQSCFKQPLSAPARVSRAAPDLASRHR</sequence>
<proteinExistence type="predicted"/>
<dbReference type="AlphaFoldDB" id="A0AAX3NUT1"/>
<organism evidence="1 2">
    <name type="scientific">Aeromonas allosaccharophila</name>
    <dbReference type="NCBI Taxonomy" id="656"/>
    <lineage>
        <taxon>Bacteria</taxon>
        <taxon>Pseudomonadati</taxon>
        <taxon>Pseudomonadota</taxon>
        <taxon>Gammaproteobacteria</taxon>
        <taxon>Aeromonadales</taxon>
        <taxon>Aeromonadaceae</taxon>
        <taxon>Aeromonas</taxon>
    </lineage>
</organism>
<dbReference type="Proteomes" id="UP001213721">
    <property type="component" value="Chromosome"/>
</dbReference>
<evidence type="ECO:0000313" key="2">
    <source>
        <dbReference type="Proteomes" id="UP001213721"/>
    </source>
</evidence>
<dbReference type="EMBL" id="CP118988">
    <property type="protein sequence ID" value="WED77390.1"/>
    <property type="molecule type" value="Genomic_DNA"/>
</dbReference>
<evidence type="ECO:0000313" key="1">
    <source>
        <dbReference type="EMBL" id="WED77390.1"/>
    </source>
</evidence>
<dbReference type="RefSeq" id="WP_275057429.1">
    <property type="nucleotide sequence ID" value="NZ_CP118988.1"/>
</dbReference>
<accession>A0AAX3NUT1</accession>
<evidence type="ECO:0008006" key="3">
    <source>
        <dbReference type="Google" id="ProtNLM"/>
    </source>
</evidence>